<dbReference type="EMBL" id="JH668492">
    <property type="protein sequence ID" value="KAG6455510.1"/>
    <property type="molecule type" value="Genomic_DNA"/>
</dbReference>
<comment type="caution">
    <text evidence="8">The sequence shown here is derived from an EMBL/GenBank/DDBJ whole genome shotgun (WGS) entry which is preliminary data.</text>
</comment>
<name>A0A922CQC8_MANSE</name>
<evidence type="ECO:0000256" key="5">
    <source>
        <dbReference type="ARBA" id="ARBA00023242"/>
    </source>
</evidence>
<feature type="coiled-coil region" evidence="6">
    <location>
        <begin position="284"/>
        <end position="311"/>
    </location>
</feature>
<dbReference type="InterPro" id="IPR007588">
    <property type="entry name" value="Znf_FLYWCH"/>
</dbReference>
<protein>
    <recommendedName>
        <fullName evidence="7">BTB domain-containing protein</fullName>
    </recommendedName>
</protein>
<dbReference type="PROSITE" id="PS50097">
    <property type="entry name" value="BTB"/>
    <property type="match status" value="1"/>
</dbReference>
<keyword evidence="3" id="KW-0863">Zinc-finger</keyword>
<dbReference type="PANTHER" id="PTHR23110">
    <property type="entry name" value="BTB DOMAIN TRANSCRIPTION FACTOR"/>
    <property type="match status" value="1"/>
</dbReference>
<dbReference type="AlphaFoldDB" id="A0A922CQC8"/>
<dbReference type="OrthoDB" id="6482909at2759"/>
<evidence type="ECO:0000256" key="6">
    <source>
        <dbReference type="SAM" id="Coils"/>
    </source>
</evidence>
<dbReference type="Pfam" id="PF00651">
    <property type="entry name" value="BTB"/>
    <property type="match status" value="1"/>
</dbReference>
<dbReference type="Gene3D" id="3.30.710.10">
    <property type="entry name" value="Potassium Channel Kv1.1, Chain A"/>
    <property type="match status" value="1"/>
</dbReference>
<gene>
    <name evidence="8" type="ORF">O3G_MSEX009242</name>
</gene>
<dbReference type="GO" id="GO:0005634">
    <property type="term" value="C:nucleus"/>
    <property type="evidence" value="ECO:0007669"/>
    <property type="project" value="UniProtKB-SubCell"/>
</dbReference>
<keyword evidence="5" id="KW-0539">Nucleus</keyword>
<dbReference type="InterPro" id="IPR000210">
    <property type="entry name" value="BTB/POZ_dom"/>
</dbReference>
<keyword evidence="9" id="KW-1185">Reference proteome</keyword>
<evidence type="ECO:0000256" key="1">
    <source>
        <dbReference type="ARBA" id="ARBA00004123"/>
    </source>
</evidence>
<keyword evidence="2" id="KW-0479">Metal-binding</keyword>
<dbReference type="SUPFAM" id="SSF54695">
    <property type="entry name" value="POZ domain"/>
    <property type="match status" value="1"/>
</dbReference>
<feature type="domain" description="BTB" evidence="7">
    <location>
        <begin position="31"/>
        <end position="96"/>
    </location>
</feature>
<dbReference type="GO" id="GO:0008270">
    <property type="term" value="F:zinc ion binding"/>
    <property type="evidence" value="ECO:0007669"/>
    <property type="project" value="UniProtKB-KW"/>
</dbReference>
<comment type="subcellular location">
    <subcellularLocation>
        <location evidence="1">Nucleus</location>
    </subcellularLocation>
</comment>
<evidence type="ECO:0000313" key="8">
    <source>
        <dbReference type="EMBL" id="KAG6455510.1"/>
    </source>
</evidence>
<dbReference type="Proteomes" id="UP000791440">
    <property type="component" value="Unassembled WGS sequence"/>
</dbReference>
<dbReference type="InterPro" id="IPR011333">
    <property type="entry name" value="SKP1/BTB/POZ_sf"/>
</dbReference>
<dbReference type="Gene3D" id="2.20.25.240">
    <property type="match status" value="1"/>
</dbReference>
<evidence type="ECO:0000256" key="3">
    <source>
        <dbReference type="ARBA" id="ARBA00022771"/>
    </source>
</evidence>
<dbReference type="PANTHER" id="PTHR23110:SF109">
    <property type="entry name" value="FI07618P-RELATED"/>
    <property type="match status" value="1"/>
</dbReference>
<evidence type="ECO:0000256" key="4">
    <source>
        <dbReference type="ARBA" id="ARBA00022833"/>
    </source>
</evidence>
<reference evidence="8" key="1">
    <citation type="journal article" date="2016" name="Insect Biochem. Mol. Biol.">
        <title>Multifaceted biological insights from a draft genome sequence of the tobacco hornworm moth, Manduca sexta.</title>
        <authorList>
            <person name="Kanost M.R."/>
            <person name="Arrese E.L."/>
            <person name="Cao X."/>
            <person name="Chen Y.R."/>
            <person name="Chellapilla S."/>
            <person name="Goldsmith M.R."/>
            <person name="Grosse-Wilde E."/>
            <person name="Heckel D.G."/>
            <person name="Herndon N."/>
            <person name="Jiang H."/>
            <person name="Papanicolaou A."/>
            <person name="Qu J."/>
            <person name="Soulages J.L."/>
            <person name="Vogel H."/>
            <person name="Walters J."/>
            <person name="Waterhouse R.M."/>
            <person name="Ahn S.J."/>
            <person name="Almeida F.C."/>
            <person name="An C."/>
            <person name="Aqrawi P."/>
            <person name="Bretschneider A."/>
            <person name="Bryant W.B."/>
            <person name="Bucks S."/>
            <person name="Chao H."/>
            <person name="Chevignon G."/>
            <person name="Christen J.M."/>
            <person name="Clarke D.F."/>
            <person name="Dittmer N.T."/>
            <person name="Ferguson L.C.F."/>
            <person name="Garavelou S."/>
            <person name="Gordon K.H.J."/>
            <person name="Gunaratna R.T."/>
            <person name="Han Y."/>
            <person name="Hauser F."/>
            <person name="He Y."/>
            <person name="Heidel-Fischer H."/>
            <person name="Hirsh A."/>
            <person name="Hu Y."/>
            <person name="Jiang H."/>
            <person name="Kalra D."/>
            <person name="Klinner C."/>
            <person name="Konig C."/>
            <person name="Kovar C."/>
            <person name="Kroll A.R."/>
            <person name="Kuwar S.S."/>
            <person name="Lee S.L."/>
            <person name="Lehman R."/>
            <person name="Li K."/>
            <person name="Li Z."/>
            <person name="Liang H."/>
            <person name="Lovelace S."/>
            <person name="Lu Z."/>
            <person name="Mansfield J.H."/>
            <person name="McCulloch K.J."/>
            <person name="Mathew T."/>
            <person name="Morton B."/>
            <person name="Muzny D.M."/>
            <person name="Neunemann D."/>
            <person name="Ongeri F."/>
            <person name="Pauchet Y."/>
            <person name="Pu L.L."/>
            <person name="Pyrousis I."/>
            <person name="Rao X.J."/>
            <person name="Redding A."/>
            <person name="Roesel C."/>
            <person name="Sanchez-Gracia A."/>
            <person name="Schaack S."/>
            <person name="Shukla A."/>
            <person name="Tetreau G."/>
            <person name="Wang Y."/>
            <person name="Xiong G.H."/>
            <person name="Traut W."/>
            <person name="Walsh T.K."/>
            <person name="Worley K.C."/>
            <person name="Wu D."/>
            <person name="Wu W."/>
            <person name="Wu Y.Q."/>
            <person name="Zhang X."/>
            <person name="Zou Z."/>
            <person name="Zucker H."/>
            <person name="Briscoe A.D."/>
            <person name="Burmester T."/>
            <person name="Clem R.J."/>
            <person name="Feyereisen R."/>
            <person name="Grimmelikhuijzen C.J.P."/>
            <person name="Hamodrakas S.J."/>
            <person name="Hansson B.S."/>
            <person name="Huguet E."/>
            <person name="Jermiin L.S."/>
            <person name="Lan Q."/>
            <person name="Lehman H.K."/>
            <person name="Lorenzen M."/>
            <person name="Merzendorfer H."/>
            <person name="Michalopoulos I."/>
            <person name="Morton D.B."/>
            <person name="Muthukrishnan S."/>
            <person name="Oakeshott J.G."/>
            <person name="Palmer W."/>
            <person name="Park Y."/>
            <person name="Passarelli A.L."/>
            <person name="Rozas J."/>
            <person name="Schwartz L.M."/>
            <person name="Smith W."/>
            <person name="Southgate A."/>
            <person name="Vilcinskas A."/>
            <person name="Vogt R."/>
            <person name="Wang P."/>
            <person name="Werren J."/>
            <person name="Yu X.Q."/>
            <person name="Zhou J.J."/>
            <person name="Brown S.J."/>
            <person name="Scherer S.E."/>
            <person name="Richards S."/>
            <person name="Blissard G.W."/>
        </authorList>
    </citation>
    <scope>NUCLEOTIDE SEQUENCE</scope>
</reference>
<dbReference type="InterPro" id="IPR051095">
    <property type="entry name" value="Dros_DevTransReg"/>
</dbReference>
<accession>A0A922CQC8</accession>
<dbReference type="Pfam" id="PF04500">
    <property type="entry name" value="FLYWCH"/>
    <property type="match status" value="1"/>
</dbReference>
<proteinExistence type="predicted"/>
<dbReference type="SMART" id="SM00225">
    <property type="entry name" value="BTB"/>
    <property type="match status" value="1"/>
</dbReference>
<sequence>MGESKYSVMWDAHTNSICKGLSKLQQRGEFVDMTLAADGHFVKVHKMVMCLISPYIKELISSADCSHPVIFLNQISYETLASILEYAYTGQVSVEKNQLNIFMEACHSLHISGFENMESDKVSFTTMDTKPTNISSKYISENMHSYSLTEPDNRTDDENDNEITKTEYLHIVENENDGNELEEDIKEPIKKGPIKLSTFSFKEPSVQYSLSNHGNLQLILNRYVYNLRYSARKNGQRTWQCVDGHCKGKKCPARVVTHGDVILGRVKPHNHPHHDKKILQKVQARTIFATLRDAEQQVKRIQREKEKEYQAACNNTK</sequence>
<reference evidence="8" key="2">
    <citation type="submission" date="2020-12" db="EMBL/GenBank/DDBJ databases">
        <authorList>
            <person name="Kanost M."/>
        </authorList>
    </citation>
    <scope>NUCLEOTIDE SEQUENCE</scope>
</reference>
<dbReference type="CDD" id="cd18315">
    <property type="entry name" value="BTB_POZ_BAB-like"/>
    <property type="match status" value="1"/>
</dbReference>
<dbReference type="GO" id="GO:0006357">
    <property type="term" value="P:regulation of transcription by RNA polymerase II"/>
    <property type="evidence" value="ECO:0007669"/>
    <property type="project" value="TreeGrafter"/>
</dbReference>
<keyword evidence="4" id="KW-0862">Zinc</keyword>
<evidence type="ECO:0000256" key="2">
    <source>
        <dbReference type="ARBA" id="ARBA00022723"/>
    </source>
</evidence>
<organism evidence="8 9">
    <name type="scientific">Manduca sexta</name>
    <name type="common">Tobacco hawkmoth</name>
    <name type="synonym">Tobacco hornworm</name>
    <dbReference type="NCBI Taxonomy" id="7130"/>
    <lineage>
        <taxon>Eukaryota</taxon>
        <taxon>Metazoa</taxon>
        <taxon>Ecdysozoa</taxon>
        <taxon>Arthropoda</taxon>
        <taxon>Hexapoda</taxon>
        <taxon>Insecta</taxon>
        <taxon>Pterygota</taxon>
        <taxon>Neoptera</taxon>
        <taxon>Endopterygota</taxon>
        <taxon>Lepidoptera</taxon>
        <taxon>Glossata</taxon>
        <taxon>Ditrysia</taxon>
        <taxon>Bombycoidea</taxon>
        <taxon>Sphingidae</taxon>
        <taxon>Sphinginae</taxon>
        <taxon>Sphingini</taxon>
        <taxon>Manduca</taxon>
    </lineage>
</organism>
<keyword evidence="6" id="KW-0175">Coiled coil</keyword>
<evidence type="ECO:0000259" key="7">
    <source>
        <dbReference type="PROSITE" id="PS50097"/>
    </source>
</evidence>
<evidence type="ECO:0000313" key="9">
    <source>
        <dbReference type="Proteomes" id="UP000791440"/>
    </source>
</evidence>